<dbReference type="SUPFAM" id="SSF56349">
    <property type="entry name" value="DNA breaking-rejoining enzymes"/>
    <property type="match status" value="1"/>
</dbReference>
<dbReference type="RefSeq" id="WP_037425892.1">
    <property type="nucleotide sequence ID" value="NZ_JAOCAS010000021.1"/>
</dbReference>
<dbReference type="Proteomes" id="UP001187859">
    <property type="component" value="Unassembled WGS sequence"/>
</dbReference>
<dbReference type="PROSITE" id="PS51898">
    <property type="entry name" value="TYR_RECOMBINASE"/>
    <property type="match status" value="1"/>
</dbReference>
<dbReference type="Pfam" id="PF00589">
    <property type="entry name" value="Phage_integrase"/>
    <property type="match status" value="1"/>
</dbReference>
<evidence type="ECO:0000313" key="5">
    <source>
        <dbReference type="Proteomes" id="UP001187859"/>
    </source>
</evidence>
<dbReference type="InterPro" id="IPR013762">
    <property type="entry name" value="Integrase-like_cat_sf"/>
</dbReference>
<name>A0AAE4Q1T2_9GAMM</name>
<evidence type="ECO:0000259" key="3">
    <source>
        <dbReference type="PROSITE" id="PS51898"/>
    </source>
</evidence>
<keyword evidence="1" id="KW-0229">DNA integration</keyword>
<reference evidence="4" key="1">
    <citation type="submission" date="2023-05" db="EMBL/GenBank/DDBJ databases">
        <title>Colonisation of extended spectrum b-lactamase- and carbapenemase-producing bacteria on hospital surfaces from low- and middle-income countries.</title>
        <authorList>
            <person name="Nieto-Rosado M."/>
            <person name="Sands K."/>
            <person name="Iregbu K."/>
            <person name="Zahra R."/>
            <person name="Mazarati J.B."/>
            <person name="Mehtar S."/>
            <person name="Barnards-Group B."/>
            <person name="Walsh T.R."/>
        </authorList>
    </citation>
    <scope>NUCLEOTIDE SEQUENCE</scope>
    <source>
        <strain evidence="4">PP-E493</strain>
    </source>
</reference>
<dbReference type="AlphaFoldDB" id="A0AAE4Q1T2"/>
<feature type="domain" description="Tyr recombinase" evidence="3">
    <location>
        <begin position="14"/>
        <end position="197"/>
    </location>
</feature>
<dbReference type="PANTHER" id="PTHR30349">
    <property type="entry name" value="PHAGE INTEGRASE-RELATED"/>
    <property type="match status" value="1"/>
</dbReference>
<dbReference type="EMBL" id="JASGOQ010000002">
    <property type="protein sequence ID" value="MDV5392847.1"/>
    <property type="molecule type" value="Genomic_DNA"/>
</dbReference>
<dbReference type="InterPro" id="IPR011010">
    <property type="entry name" value="DNA_brk_join_enz"/>
</dbReference>
<dbReference type="PANTHER" id="PTHR30349:SF82">
    <property type="entry name" value="INTEGRASE_RECOMBINASE YOEC-RELATED"/>
    <property type="match status" value="1"/>
</dbReference>
<gene>
    <name evidence="4" type="ORF">QM089_21880</name>
</gene>
<comment type="caution">
    <text evidence="4">The sequence shown here is derived from an EMBL/GenBank/DDBJ whole genome shotgun (WGS) entry which is preliminary data.</text>
</comment>
<evidence type="ECO:0000256" key="2">
    <source>
        <dbReference type="ARBA" id="ARBA00023172"/>
    </source>
</evidence>
<dbReference type="Gene3D" id="1.10.443.10">
    <property type="entry name" value="Intergrase catalytic core"/>
    <property type="match status" value="1"/>
</dbReference>
<sequence>MEKRVAWNKGRIIGQKAPLKQQEIWAIRTRLEIAKNTRELALLNLAIDSKLRGCDLVSLKVSDVMRSGEVLARTSIVQHKTGTPVQFELTPQTRKTVKAWVESKTLKFDDFLFPSRKHSIPHLTTRAYDRIVHKWVESIGLDSSLYGTHSMRRTKVSILYKRDKNIRAIQLLLGHKKIESTVRYLGIDVQDALEASENLDI</sequence>
<dbReference type="GO" id="GO:0015074">
    <property type="term" value="P:DNA integration"/>
    <property type="evidence" value="ECO:0007669"/>
    <property type="project" value="UniProtKB-KW"/>
</dbReference>
<dbReference type="GO" id="GO:0006310">
    <property type="term" value="P:DNA recombination"/>
    <property type="evidence" value="ECO:0007669"/>
    <property type="project" value="UniProtKB-KW"/>
</dbReference>
<proteinExistence type="predicted"/>
<evidence type="ECO:0000256" key="1">
    <source>
        <dbReference type="ARBA" id="ARBA00022908"/>
    </source>
</evidence>
<dbReference type="GO" id="GO:0003677">
    <property type="term" value="F:DNA binding"/>
    <property type="evidence" value="ECO:0007669"/>
    <property type="project" value="InterPro"/>
</dbReference>
<organism evidence="4 5">
    <name type="scientific">Shewanella xiamenensis</name>
    <dbReference type="NCBI Taxonomy" id="332186"/>
    <lineage>
        <taxon>Bacteria</taxon>
        <taxon>Pseudomonadati</taxon>
        <taxon>Pseudomonadota</taxon>
        <taxon>Gammaproteobacteria</taxon>
        <taxon>Alteromonadales</taxon>
        <taxon>Shewanellaceae</taxon>
        <taxon>Shewanella</taxon>
    </lineage>
</organism>
<dbReference type="InterPro" id="IPR050090">
    <property type="entry name" value="Tyrosine_recombinase_XerCD"/>
</dbReference>
<accession>A0AAE4Q1T2</accession>
<evidence type="ECO:0000313" key="4">
    <source>
        <dbReference type="EMBL" id="MDV5392847.1"/>
    </source>
</evidence>
<protein>
    <submittedName>
        <fullName evidence="4">Tyrosine-type recombinase/integrase</fullName>
    </submittedName>
</protein>
<keyword evidence="2" id="KW-0233">DNA recombination</keyword>
<dbReference type="InterPro" id="IPR002104">
    <property type="entry name" value="Integrase_catalytic"/>
</dbReference>